<keyword evidence="6" id="KW-0614">Plasmid</keyword>
<dbReference type="InterPro" id="IPR016160">
    <property type="entry name" value="Ald_DH_CS_CYS"/>
</dbReference>
<evidence type="ECO:0000313" key="7">
    <source>
        <dbReference type="Proteomes" id="UP000236447"/>
    </source>
</evidence>
<reference evidence="6 7" key="2">
    <citation type="journal article" date="2017" name="Genome Biol. Evol.">
        <title>Trajectories and Drivers of Genome Evolution in Surface-Associated Marine Phaeobacter.</title>
        <authorList>
            <person name="Freese H.M."/>
            <person name="Sikorski J."/>
            <person name="Bunk B."/>
            <person name="Scheuner C."/>
            <person name="Meier-Kolthoff J.P."/>
            <person name="Sproer C."/>
            <person name="Gram L."/>
            <person name="Overmann J."/>
        </authorList>
    </citation>
    <scope>NUCLEOTIDE SEQUENCE [LARGE SCALE GENOMIC DNA]</scope>
    <source>
        <strain evidence="6 7">P88</strain>
        <plasmid evidence="7">pp88_d</plasmid>
    </source>
</reference>
<evidence type="ECO:0000256" key="1">
    <source>
        <dbReference type="ARBA" id="ARBA00009986"/>
    </source>
</evidence>
<proteinExistence type="inferred from homology"/>
<dbReference type="RefSeq" id="WP_421949924.1">
    <property type="nucleotide sequence ID" value="NZ_CP010729.1"/>
</dbReference>
<dbReference type="InterPro" id="IPR015590">
    <property type="entry name" value="Aldehyde_DH_dom"/>
</dbReference>
<protein>
    <submittedName>
        <fullName evidence="6">Succinate-semialdehyde dehdyrogenase GabD</fullName>
        <ecNumber evidence="6">1.2.1.16</ecNumber>
    </submittedName>
</protein>
<dbReference type="Proteomes" id="UP000236447">
    <property type="component" value="Plasmid pP88_d"/>
</dbReference>
<dbReference type="InterPro" id="IPR029510">
    <property type="entry name" value="Ald_DH_CS_GLU"/>
</dbReference>
<evidence type="ECO:0000256" key="4">
    <source>
        <dbReference type="RuleBase" id="RU003345"/>
    </source>
</evidence>
<evidence type="ECO:0000256" key="2">
    <source>
        <dbReference type="ARBA" id="ARBA00023002"/>
    </source>
</evidence>
<feature type="domain" description="Aldehyde dehydrogenase" evidence="5">
    <location>
        <begin position="37"/>
        <end position="486"/>
    </location>
</feature>
<dbReference type="AlphaFoldDB" id="A0A2I7KGG5"/>
<dbReference type="InterPro" id="IPR016161">
    <property type="entry name" value="Ald_DH/histidinol_DH"/>
</dbReference>
<keyword evidence="2 4" id="KW-0560">Oxidoreductase</keyword>
<dbReference type="Gene3D" id="3.40.605.10">
    <property type="entry name" value="Aldehyde Dehydrogenase, Chain A, domain 1"/>
    <property type="match status" value="1"/>
</dbReference>
<feature type="active site" evidence="3">
    <location>
        <position position="266"/>
    </location>
</feature>
<dbReference type="InterPro" id="IPR016163">
    <property type="entry name" value="Ald_DH_C"/>
</dbReference>
<dbReference type="GO" id="GO:0009013">
    <property type="term" value="F:succinate-semialdehyde dehydrogenase [NAD(P)+] activity"/>
    <property type="evidence" value="ECO:0007669"/>
    <property type="project" value="UniProtKB-EC"/>
</dbReference>
<name>A0A2I7KGG5_9RHOB</name>
<sequence length="488" mass="51660">MIIQKIARIFRGGEPAATANSLEGQIPMNTQTPTDTAGFAVLNPSTGEVVGHAPLNSLADLDAAVARAQTAFESWSQTPDAELQAYCEKVAAAIGEHAEELAQLVTREQGKPLNGLGSRWEIGGAQAWAGYTASLKMEAKVLQDSNEGRVELHRKPVGVVGSITPWNFPVMIAVWHILPALRTGNTVVVKPSPNTPLATIRLVEIMQSVLPANVVQVVTGDDRDVNLGAAMSAHEGIRKIVFTGSCATGRRVMQTAAETMKRLTLELGGNDAGIVLPDADPAAIAEGLFWGAFINNGQTCAAMKRLYVHDEIYGAVCENLVAFARQIPVGDGQDESSILGPIQNQMQFDKVARLVDAAKGRGRVLIGGNAGEGLFFPPTIVADLDASDPLVYEEQFGPALPIIRYSDVDEAIAAANASENGLGGSIWTSDIERGRALAGRMECGSVWINKHGAIQPNAPFGGVKQSGVGVEFGEEGLAEYTDIQVVFS</sequence>
<dbReference type="PANTHER" id="PTHR11699">
    <property type="entry name" value="ALDEHYDE DEHYDROGENASE-RELATED"/>
    <property type="match status" value="1"/>
</dbReference>
<dbReference type="PROSITE" id="PS00687">
    <property type="entry name" value="ALDEHYDE_DEHYDR_GLU"/>
    <property type="match status" value="1"/>
</dbReference>
<organism evidence="6 7">
    <name type="scientific">Phaeobacter inhibens</name>
    <dbReference type="NCBI Taxonomy" id="221822"/>
    <lineage>
        <taxon>Bacteria</taxon>
        <taxon>Pseudomonadati</taxon>
        <taxon>Pseudomonadota</taxon>
        <taxon>Alphaproteobacteria</taxon>
        <taxon>Rhodobacterales</taxon>
        <taxon>Roseobacteraceae</taxon>
        <taxon>Phaeobacter</taxon>
    </lineage>
</organism>
<dbReference type="EC" id="1.2.1.16" evidence="6"/>
<dbReference type="Pfam" id="PF00171">
    <property type="entry name" value="Aldedh"/>
    <property type="match status" value="1"/>
</dbReference>
<evidence type="ECO:0000259" key="5">
    <source>
        <dbReference type="Pfam" id="PF00171"/>
    </source>
</evidence>
<evidence type="ECO:0000256" key="3">
    <source>
        <dbReference type="PROSITE-ProRule" id="PRU10007"/>
    </source>
</evidence>
<dbReference type="PROSITE" id="PS00070">
    <property type="entry name" value="ALDEHYDE_DEHYDR_CYS"/>
    <property type="match status" value="1"/>
</dbReference>
<comment type="similarity">
    <text evidence="1 4">Belongs to the aldehyde dehydrogenase family.</text>
</comment>
<dbReference type="EMBL" id="CP010729">
    <property type="protein sequence ID" value="AUR01687.1"/>
    <property type="molecule type" value="Genomic_DNA"/>
</dbReference>
<dbReference type="CDD" id="cd07106">
    <property type="entry name" value="ALDH_AldA-AAD23400"/>
    <property type="match status" value="1"/>
</dbReference>
<geneLocation type="plasmid" evidence="7">
    <name>pp88_d</name>
</geneLocation>
<gene>
    <name evidence="6" type="primary">gabD4_2</name>
    <name evidence="6" type="ORF">PhaeoP88_04375</name>
</gene>
<reference evidence="6 7" key="1">
    <citation type="journal article" date="2017" name="Front. Microbiol.">
        <title>Phaeobacter piscinae sp. nov., a species of the Roseobacter group and potential aquaculture probiont.</title>
        <authorList>
            <person name="Sonnenschein E.C."/>
            <person name="Phippen C.B.W."/>
            <person name="Nielsen K.F."/>
            <person name="Mateiu R.V."/>
            <person name="Melchiorsen J."/>
            <person name="Gram L."/>
            <person name="Overmann J."/>
            <person name="Freese H.M."/>
        </authorList>
    </citation>
    <scope>NUCLEOTIDE SEQUENCE [LARGE SCALE GENOMIC DNA]</scope>
    <source>
        <strain evidence="6 7">P88</strain>
        <plasmid evidence="7">pp88_d</plasmid>
    </source>
</reference>
<evidence type="ECO:0000313" key="6">
    <source>
        <dbReference type="EMBL" id="AUR01687.1"/>
    </source>
</evidence>
<dbReference type="Gene3D" id="3.40.309.10">
    <property type="entry name" value="Aldehyde Dehydrogenase, Chain A, domain 2"/>
    <property type="match status" value="1"/>
</dbReference>
<dbReference type="InterPro" id="IPR016162">
    <property type="entry name" value="Ald_DH_N"/>
</dbReference>
<dbReference type="FunFam" id="3.40.605.10:FF:000007">
    <property type="entry name" value="NAD/NADP-dependent betaine aldehyde dehydrogenase"/>
    <property type="match status" value="1"/>
</dbReference>
<dbReference type="InterPro" id="IPR044086">
    <property type="entry name" value="LUC3-like"/>
</dbReference>
<dbReference type="SUPFAM" id="SSF53720">
    <property type="entry name" value="ALDH-like"/>
    <property type="match status" value="1"/>
</dbReference>
<accession>A0A2I7KGG5</accession>